<protein>
    <submittedName>
        <fullName evidence="1">Uncharacterized protein</fullName>
    </submittedName>
</protein>
<name>A0A6M3XZ74_9ZZZZ</name>
<organism evidence="1">
    <name type="scientific">viral metagenome</name>
    <dbReference type="NCBI Taxonomy" id="1070528"/>
    <lineage>
        <taxon>unclassified sequences</taxon>
        <taxon>metagenomes</taxon>
        <taxon>organismal metagenomes</taxon>
    </lineage>
</organism>
<sequence>MNQYFDTGLITIDGDTDELEFEIFDIIKRNAKNLYVTNYGSNKMFVKTYTYEKKSRRLWPTVELWIRPRQTKCFHNVSKILIGKTSIGNEYHITEFKHIPVKIEDVRADTDGLMKISFAENVPEIEIINENAQDLVIRISHNESDVSNDKHIVPGDMITFYDIKRIEVVKG</sequence>
<dbReference type="EMBL" id="MT144932">
    <property type="protein sequence ID" value="QJI01556.1"/>
    <property type="molecule type" value="Genomic_DNA"/>
</dbReference>
<proteinExistence type="predicted"/>
<evidence type="ECO:0000313" key="1">
    <source>
        <dbReference type="EMBL" id="QJI01556.1"/>
    </source>
</evidence>
<reference evidence="1" key="1">
    <citation type="submission" date="2020-03" db="EMBL/GenBank/DDBJ databases">
        <title>The deep terrestrial virosphere.</title>
        <authorList>
            <person name="Holmfeldt K."/>
            <person name="Nilsson E."/>
            <person name="Simone D."/>
            <person name="Lopez-Fernandez M."/>
            <person name="Wu X."/>
            <person name="de Brujin I."/>
            <person name="Lundin D."/>
            <person name="Andersson A."/>
            <person name="Bertilsson S."/>
            <person name="Dopson M."/>
        </authorList>
    </citation>
    <scope>NUCLEOTIDE SEQUENCE</scope>
    <source>
        <strain evidence="1">TM448B02645</strain>
    </source>
</reference>
<dbReference type="AlphaFoldDB" id="A0A6M3XZ74"/>
<accession>A0A6M3XZ74</accession>
<gene>
    <name evidence="1" type="ORF">TM448B02645_0004</name>
</gene>